<keyword evidence="6" id="KW-1185">Reference proteome</keyword>
<evidence type="ECO:0000313" key="6">
    <source>
        <dbReference type="Proteomes" id="UP000549394"/>
    </source>
</evidence>
<dbReference type="OrthoDB" id="5946976at2759"/>
<dbReference type="Proteomes" id="UP000549394">
    <property type="component" value="Unassembled WGS sequence"/>
</dbReference>
<sequence length="785" mass="87495">MKVLSISIKLLLTYFTCIQVINSTITLKDDEIIAKIDDFINGLLQCRNVPGLSLGIVRNGKTFLTKGYGVRNIESGEPLTEYTKFNIASITKSFVASTLAKIFQDREDIGFSTPIRDILGQSFYLSDSCRTKSITLKDALSHRTGLPRNDVIRFSTMDKDDLIFRLRYLDFTKDFRDSYMYNNLMYILSAHVIEAIQDNGKSWEEATKDFIFRPLNMTDTTFVTDRSDWDKYATGYGKRSKAENKEIDFEMVNNAYNTSTGPGGIGSNAVDMVKYIKFHLSNGRNENGEEVVKEESFLKIRDPVVPTQPQGNTDLGDGLIVWSAIQYGMGLVRGYNRGYQTILHGGSQGGYLSQVELVPKLKNGVFVSSNANGDTGALHVQATTFINDLLATGAPWLNLSIACESSKSTDNSQKNIRDTLLEDNRQHFSTKRSRFVKQDNQIYTGQYGNFAYGNITIYEENQDLFLSYGPILKYKLEPFPFEHIFFCQGQGIYWNANTVAEFRNIRDNKATEVLTLLEPNSPPVFVRDRLMSEAPAPPEPCELEYFFQDDEKLSNCYFVLLSLSNLPNVTTNISKDLVTKSSTEATTTESATSQNQREMTISPNSTEATTDTGVTGVFSSPSPTSLNSTVTESTDDNVTDSNTVPTESYSTDRTPQSPISISSSTVSESTVTNTELSTESVTTESPSESPIDKKGKKKMLSPDKKEKSRKALLAVVISFVFVAIIAVVVGVIIMKHRKKQYSNLGDDSCVQFTNPLHSNFQDAAAVPTNQSSEEKHAVRFGKYNN</sequence>
<reference evidence="5 6" key="1">
    <citation type="submission" date="2020-08" db="EMBL/GenBank/DDBJ databases">
        <authorList>
            <person name="Hejnol A."/>
        </authorList>
    </citation>
    <scope>NUCLEOTIDE SEQUENCE [LARGE SCALE GENOMIC DNA]</scope>
</reference>
<evidence type="ECO:0000256" key="3">
    <source>
        <dbReference type="SAM" id="SignalP"/>
    </source>
</evidence>
<feature type="compositionally biased region" description="Polar residues" evidence="1">
    <location>
        <begin position="594"/>
        <end position="632"/>
    </location>
</feature>
<dbReference type="PANTHER" id="PTHR46825:SF15">
    <property type="entry name" value="BETA-LACTAMASE-RELATED DOMAIN-CONTAINING PROTEIN"/>
    <property type="match status" value="1"/>
</dbReference>
<evidence type="ECO:0000256" key="1">
    <source>
        <dbReference type="SAM" id="MobiDB-lite"/>
    </source>
</evidence>
<keyword evidence="2" id="KW-0812">Transmembrane</keyword>
<keyword evidence="3" id="KW-0732">Signal</keyword>
<dbReference type="InterPro" id="IPR012338">
    <property type="entry name" value="Beta-lactam/transpept-like"/>
</dbReference>
<feature type="compositionally biased region" description="Polar residues" evidence="1">
    <location>
        <begin position="639"/>
        <end position="656"/>
    </location>
</feature>
<feature type="region of interest" description="Disordered" evidence="1">
    <location>
        <begin position="579"/>
        <end position="704"/>
    </location>
</feature>
<dbReference type="Pfam" id="PF00144">
    <property type="entry name" value="Beta-lactamase"/>
    <property type="match status" value="1"/>
</dbReference>
<feature type="chain" id="PRO_5029910520" evidence="3">
    <location>
        <begin position="24"/>
        <end position="785"/>
    </location>
</feature>
<feature type="region of interest" description="Disordered" evidence="1">
    <location>
        <begin position="766"/>
        <end position="785"/>
    </location>
</feature>
<protein>
    <submittedName>
        <fullName evidence="5">DgyrCDS1268</fullName>
    </submittedName>
</protein>
<proteinExistence type="predicted"/>
<evidence type="ECO:0000259" key="4">
    <source>
        <dbReference type="Pfam" id="PF00144"/>
    </source>
</evidence>
<dbReference type="SUPFAM" id="SSF56601">
    <property type="entry name" value="beta-lactamase/transpeptidase-like"/>
    <property type="match status" value="1"/>
</dbReference>
<feature type="transmembrane region" description="Helical" evidence="2">
    <location>
        <begin position="711"/>
        <end position="734"/>
    </location>
</feature>
<dbReference type="AlphaFoldDB" id="A0A7I8V719"/>
<dbReference type="Gene3D" id="3.40.710.10">
    <property type="entry name" value="DD-peptidase/beta-lactamase superfamily"/>
    <property type="match status" value="1"/>
</dbReference>
<feature type="domain" description="Beta-lactamase-related" evidence="4">
    <location>
        <begin position="37"/>
        <end position="375"/>
    </location>
</feature>
<feature type="compositionally biased region" description="Low complexity" evidence="1">
    <location>
        <begin position="581"/>
        <end position="593"/>
    </location>
</feature>
<name>A0A7I8V719_9ANNE</name>
<accession>A0A7I8V719</accession>
<evidence type="ECO:0000256" key="2">
    <source>
        <dbReference type="SAM" id="Phobius"/>
    </source>
</evidence>
<dbReference type="Gene3D" id="2.40.128.600">
    <property type="match status" value="1"/>
</dbReference>
<keyword evidence="2" id="KW-1133">Transmembrane helix</keyword>
<dbReference type="InterPro" id="IPR050491">
    <property type="entry name" value="AmpC-like"/>
</dbReference>
<dbReference type="PANTHER" id="PTHR46825">
    <property type="entry name" value="D-ALANYL-D-ALANINE-CARBOXYPEPTIDASE/ENDOPEPTIDASE AMPH"/>
    <property type="match status" value="1"/>
</dbReference>
<feature type="signal peptide" evidence="3">
    <location>
        <begin position="1"/>
        <end position="23"/>
    </location>
</feature>
<keyword evidence="2" id="KW-0472">Membrane</keyword>
<evidence type="ECO:0000313" key="5">
    <source>
        <dbReference type="EMBL" id="CAD5112018.1"/>
    </source>
</evidence>
<dbReference type="InterPro" id="IPR001466">
    <property type="entry name" value="Beta-lactam-related"/>
</dbReference>
<dbReference type="EMBL" id="CAJFCJ010000002">
    <property type="protein sequence ID" value="CAD5112018.1"/>
    <property type="molecule type" value="Genomic_DNA"/>
</dbReference>
<gene>
    <name evidence="5" type="ORF">DGYR_LOCUS1227</name>
</gene>
<comment type="caution">
    <text evidence="5">The sequence shown here is derived from an EMBL/GenBank/DDBJ whole genome shotgun (WGS) entry which is preliminary data.</text>
</comment>
<feature type="compositionally biased region" description="Low complexity" evidence="1">
    <location>
        <begin position="657"/>
        <end position="689"/>
    </location>
</feature>
<organism evidence="5 6">
    <name type="scientific">Dimorphilus gyrociliatus</name>
    <dbReference type="NCBI Taxonomy" id="2664684"/>
    <lineage>
        <taxon>Eukaryota</taxon>
        <taxon>Metazoa</taxon>
        <taxon>Spiralia</taxon>
        <taxon>Lophotrochozoa</taxon>
        <taxon>Annelida</taxon>
        <taxon>Polychaeta</taxon>
        <taxon>Polychaeta incertae sedis</taxon>
        <taxon>Dinophilidae</taxon>
        <taxon>Dimorphilus</taxon>
    </lineage>
</organism>